<organism evidence="2 3">
    <name type="scientific">Coccomyxa subellipsoidea</name>
    <dbReference type="NCBI Taxonomy" id="248742"/>
    <lineage>
        <taxon>Eukaryota</taxon>
        <taxon>Viridiplantae</taxon>
        <taxon>Chlorophyta</taxon>
        <taxon>core chlorophytes</taxon>
        <taxon>Trebouxiophyceae</taxon>
        <taxon>Trebouxiophyceae incertae sedis</taxon>
        <taxon>Coccomyxaceae</taxon>
        <taxon>Coccomyxa</taxon>
    </lineage>
</organism>
<protein>
    <recommendedName>
        <fullName evidence="1">Glycosyltransferase subfamily 4-like N-terminal domain-containing protein</fullName>
    </recommendedName>
</protein>
<dbReference type="Gene3D" id="3.40.50.2000">
    <property type="entry name" value="Glycogen Phosphorylase B"/>
    <property type="match status" value="2"/>
</dbReference>
<comment type="caution">
    <text evidence="2">The sequence shown here is derived from an EMBL/GenBank/DDBJ whole genome shotgun (WGS) entry which is preliminary data.</text>
</comment>
<dbReference type="PANTHER" id="PTHR12526:SF638">
    <property type="entry name" value="SPORE COAT PROTEIN SA"/>
    <property type="match status" value="1"/>
</dbReference>
<evidence type="ECO:0000259" key="1">
    <source>
        <dbReference type="Pfam" id="PF13439"/>
    </source>
</evidence>
<dbReference type="InterPro" id="IPR028098">
    <property type="entry name" value="Glyco_trans_4-like_N"/>
</dbReference>
<sequence length="890" mass="98170">MGRSSSSVGPVILSGRGPLRAQIVPWPLRDEASRWLRDRGMSLRPRGAPLGVCIMTADFWGLKTAGGTATAYHLLAQALSLSPGLQVTFLAVTRHLQLCQEAITAQMDSQSRVDYRCLEPQHLSPPEIVETHPYEALSHAVLAWLDKNLDRCDLVHVHEWGGVFVDIITSAAYRQLKPGLRVVVEAHGGHFWSTQGSVQRPLDITSLRIDQAERMSLQLADALISPTAYMTAFLKQRAWRLPKTSLVIPNVMPSADSDAAAQGPMDKPVWRLAFFSRLEERKGLKLFVTAVAALQEAALQADARFEVFFIGSDARIDMQPSSQWLRAVTASWKAPVHIMANVPRSEALKVLNQEGLLLVLCSLVDNMPYVLAEAAVKQIPLVAFDVGGIYEMLDFSSNTEAIVLDTTVDGLTAKLTDTMTRGKIRTVQLSEHMMAGRDQWLKWHERYSNILSPQLEQEDLTVMVAVARANGRTVQVVRLKAVQPSLELQQAVCGDRDAVGRQPPEDAMLPLLLLPPGYAIIDEERTPALLAELLLVGAAMDNGVGALTFGVELSGGRVTWPSGPTWLLYGGDDSHCMESVPVLLRKGTFCSSFVAQARVFRTYHSWVLSMMLRRAGLRTHTFPRTLFRATNLTAGGASCNPDKAPAERHISFGSASNTLGDPEEVMTNLHLAPFPRPVSSLVADYPLEQGHKGWQVGYRAANSSEFRPLAWRESQERDAKRSDGAWGCADATQPYPAMLHSLIHPCVSTTGPSCCGLPYAAFNLRFQSFVTAPQGMLLMAYEVWPICGDGLDLEIRLTPSGGGQSRQLMWREITTNAKDKPQRQKVEMKVPLHAGDILDFIVHPRSNMDCDGIYIVDVQIWQDSGDAHTWETRRRKLMSDEGGLNGAFLH</sequence>
<dbReference type="Pfam" id="PF13692">
    <property type="entry name" value="Glyco_trans_1_4"/>
    <property type="match status" value="1"/>
</dbReference>
<dbReference type="EMBL" id="JALJOT010000009">
    <property type="protein sequence ID" value="KAK9907269.1"/>
    <property type="molecule type" value="Genomic_DNA"/>
</dbReference>
<dbReference type="SUPFAM" id="SSF53756">
    <property type="entry name" value="UDP-Glycosyltransferase/glycogen phosphorylase"/>
    <property type="match status" value="1"/>
</dbReference>
<keyword evidence="3" id="KW-1185">Reference proteome</keyword>
<reference evidence="2 3" key="1">
    <citation type="journal article" date="2024" name="Nat. Commun.">
        <title>Phylogenomics reveals the evolutionary origins of lichenization in chlorophyte algae.</title>
        <authorList>
            <person name="Puginier C."/>
            <person name="Libourel C."/>
            <person name="Otte J."/>
            <person name="Skaloud P."/>
            <person name="Haon M."/>
            <person name="Grisel S."/>
            <person name="Petersen M."/>
            <person name="Berrin J.G."/>
            <person name="Delaux P.M."/>
            <person name="Dal Grande F."/>
            <person name="Keller J."/>
        </authorList>
    </citation>
    <scope>NUCLEOTIDE SEQUENCE [LARGE SCALE GENOMIC DNA]</scope>
    <source>
        <strain evidence="2 3">SAG 216-7</strain>
    </source>
</reference>
<feature type="domain" description="Glycosyltransferase subfamily 4-like N-terminal" evidence="1">
    <location>
        <begin position="66"/>
        <end position="250"/>
    </location>
</feature>
<dbReference type="PANTHER" id="PTHR12526">
    <property type="entry name" value="GLYCOSYLTRANSFERASE"/>
    <property type="match status" value="1"/>
</dbReference>
<evidence type="ECO:0000313" key="3">
    <source>
        <dbReference type="Proteomes" id="UP001491310"/>
    </source>
</evidence>
<gene>
    <name evidence="2" type="ORF">WJX75_000339</name>
</gene>
<proteinExistence type="predicted"/>
<name>A0ABR2YKF1_9CHLO</name>
<evidence type="ECO:0000313" key="2">
    <source>
        <dbReference type="EMBL" id="KAK9907269.1"/>
    </source>
</evidence>
<dbReference type="Pfam" id="PF13439">
    <property type="entry name" value="Glyco_transf_4"/>
    <property type="match status" value="1"/>
</dbReference>
<dbReference type="Proteomes" id="UP001491310">
    <property type="component" value="Unassembled WGS sequence"/>
</dbReference>
<accession>A0ABR2YKF1</accession>